<protein>
    <recommendedName>
        <fullName evidence="19">Receptor-like serine/threonine-protein kinase</fullName>
        <ecNumber evidence="19">2.7.11.1</ecNumber>
    </recommendedName>
</protein>
<evidence type="ECO:0000256" key="15">
    <source>
        <dbReference type="ARBA" id="ARBA00023170"/>
    </source>
</evidence>
<dbReference type="InterPro" id="IPR003609">
    <property type="entry name" value="Pan_app"/>
</dbReference>
<keyword evidence="11 19" id="KW-0067">ATP-binding</keyword>
<dbReference type="InterPro" id="IPR000719">
    <property type="entry name" value="Prot_kinase_dom"/>
</dbReference>
<dbReference type="InterPro" id="IPR011009">
    <property type="entry name" value="Kinase-like_dom_sf"/>
</dbReference>
<dbReference type="Gene3D" id="2.90.10.10">
    <property type="entry name" value="Bulb-type lectin domain"/>
    <property type="match status" value="1"/>
</dbReference>
<dbReference type="Pfam" id="PF08276">
    <property type="entry name" value="PAN_2"/>
    <property type="match status" value="1"/>
</dbReference>
<keyword evidence="10 19" id="KW-0418">Kinase</keyword>
<dbReference type="InterPro" id="IPR001245">
    <property type="entry name" value="Ser-Thr/Tyr_kinase_cat_dom"/>
</dbReference>
<proteinExistence type="inferred from homology"/>
<dbReference type="SMART" id="SM00473">
    <property type="entry name" value="PAN_AP"/>
    <property type="match status" value="1"/>
</dbReference>
<keyword evidence="9 19" id="KW-0547">Nucleotide-binding</keyword>
<dbReference type="InterPro" id="IPR021820">
    <property type="entry name" value="S-locus_recpt_kinase_C"/>
</dbReference>
<dbReference type="PANTHER" id="PTHR32444:SF249">
    <property type="entry name" value="CURCULIN-LIKE (MANNOSE-BINDING) LECTIN FAMILY PROTEIN"/>
    <property type="match status" value="1"/>
</dbReference>
<dbReference type="Proteomes" id="UP001428341">
    <property type="component" value="Unassembled WGS sequence"/>
</dbReference>
<evidence type="ECO:0000256" key="5">
    <source>
        <dbReference type="ARBA" id="ARBA00022679"/>
    </source>
</evidence>
<dbReference type="InterPro" id="IPR000858">
    <property type="entry name" value="S_locus_glycoprot_dom"/>
</dbReference>
<dbReference type="Gene3D" id="3.30.200.20">
    <property type="entry name" value="Phosphorylase Kinase, domain 1"/>
    <property type="match status" value="1"/>
</dbReference>
<dbReference type="PROSITE" id="PS00108">
    <property type="entry name" value="PROTEIN_KINASE_ST"/>
    <property type="match status" value="1"/>
</dbReference>
<dbReference type="EC" id="2.7.11.1" evidence="19"/>
<dbReference type="SUPFAM" id="SSF56112">
    <property type="entry name" value="Protein kinase-like (PK-like)"/>
    <property type="match status" value="1"/>
</dbReference>
<dbReference type="SMART" id="SM00220">
    <property type="entry name" value="S_TKc"/>
    <property type="match status" value="1"/>
</dbReference>
<evidence type="ECO:0000313" key="24">
    <source>
        <dbReference type="EMBL" id="KAK9209476.1"/>
    </source>
</evidence>
<keyword evidence="2" id="KW-1003">Cell membrane</keyword>
<dbReference type="InterPro" id="IPR036426">
    <property type="entry name" value="Bulb-type_lectin_dom_sf"/>
</dbReference>
<dbReference type="Pfam" id="PF01453">
    <property type="entry name" value="B_lectin"/>
    <property type="match status" value="1"/>
</dbReference>
<feature type="domain" description="Apple" evidence="23">
    <location>
        <begin position="316"/>
        <end position="405"/>
    </location>
</feature>
<dbReference type="Gene3D" id="1.10.510.10">
    <property type="entry name" value="Transferase(Phosphotransferase) domain 1"/>
    <property type="match status" value="1"/>
</dbReference>
<keyword evidence="13" id="KW-0472">Membrane</keyword>
<dbReference type="Pfam" id="PF11883">
    <property type="entry name" value="DUF3403"/>
    <property type="match status" value="1"/>
</dbReference>
<dbReference type="InterPro" id="IPR008271">
    <property type="entry name" value="Ser/Thr_kinase_AS"/>
</dbReference>
<feature type="region of interest" description="Disordered" evidence="20">
    <location>
        <begin position="728"/>
        <end position="761"/>
    </location>
</feature>
<organism evidence="24 25">
    <name type="scientific">Citrus x changshan-huyou</name>
    <dbReference type="NCBI Taxonomy" id="2935761"/>
    <lineage>
        <taxon>Eukaryota</taxon>
        <taxon>Viridiplantae</taxon>
        <taxon>Streptophyta</taxon>
        <taxon>Embryophyta</taxon>
        <taxon>Tracheophyta</taxon>
        <taxon>Spermatophyta</taxon>
        <taxon>Magnoliopsida</taxon>
        <taxon>eudicotyledons</taxon>
        <taxon>Gunneridae</taxon>
        <taxon>Pentapetalae</taxon>
        <taxon>rosids</taxon>
        <taxon>malvids</taxon>
        <taxon>Sapindales</taxon>
        <taxon>Rutaceae</taxon>
        <taxon>Aurantioideae</taxon>
        <taxon>Citrus</taxon>
    </lineage>
</organism>
<evidence type="ECO:0000256" key="2">
    <source>
        <dbReference type="ARBA" id="ARBA00022475"/>
    </source>
</evidence>
<evidence type="ECO:0000313" key="25">
    <source>
        <dbReference type="Proteomes" id="UP001428341"/>
    </source>
</evidence>
<dbReference type="CDD" id="cd14066">
    <property type="entry name" value="STKc_IRAK"/>
    <property type="match status" value="1"/>
</dbReference>
<evidence type="ECO:0000256" key="20">
    <source>
        <dbReference type="SAM" id="MobiDB-lite"/>
    </source>
</evidence>
<keyword evidence="3 19" id="KW-0723">Serine/threonine-protein kinase</keyword>
<dbReference type="GO" id="GO:0048544">
    <property type="term" value="P:recognition of pollen"/>
    <property type="evidence" value="ECO:0007669"/>
    <property type="project" value="InterPro"/>
</dbReference>
<keyword evidence="25" id="KW-1185">Reference proteome</keyword>
<reference evidence="24 25" key="1">
    <citation type="submission" date="2024-05" db="EMBL/GenBank/DDBJ databases">
        <title>Haplotype-resolved chromosome-level genome assembly of Huyou (Citrus changshanensis).</title>
        <authorList>
            <person name="Miao C."/>
            <person name="Chen W."/>
            <person name="Wu Y."/>
            <person name="Wang L."/>
            <person name="Zhao S."/>
            <person name="Grierson D."/>
            <person name="Xu C."/>
            <person name="Chen K."/>
        </authorList>
    </citation>
    <scope>NUCLEOTIDE SEQUENCE [LARGE SCALE GENOMIC DNA]</scope>
    <source>
        <strain evidence="24">01-14</strain>
        <tissue evidence="24">Leaf</tissue>
    </source>
</reference>
<comment type="catalytic activity">
    <reaction evidence="17 19">
        <text>L-threonyl-[protein] + ATP = O-phospho-L-threonyl-[protein] + ADP + H(+)</text>
        <dbReference type="Rhea" id="RHEA:46608"/>
        <dbReference type="Rhea" id="RHEA-COMP:11060"/>
        <dbReference type="Rhea" id="RHEA-COMP:11605"/>
        <dbReference type="ChEBI" id="CHEBI:15378"/>
        <dbReference type="ChEBI" id="CHEBI:30013"/>
        <dbReference type="ChEBI" id="CHEBI:30616"/>
        <dbReference type="ChEBI" id="CHEBI:61977"/>
        <dbReference type="ChEBI" id="CHEBI:456216"/>
        <dbReference type="EC" id="2.7.11.1"/>
    </reaction>
</comment>
<evidence type="ECO:0000256" key="6">
    <source>
        <dbReference type="ARBA" id="ARBA00022692"/>
    </source>
</evidence>
<dbReference type="Gene3D" id="3.50.4.10">
    <property type="entry name" value="Hepatocyte Growth Factor"/>
    <property type="match status" value="1"/>
</dbReference>
<evidence type="ECO:0000256" key="9">
    <source>
        <dbReference type="ARBA" id="ARBA00022741"/>
    </source>
</evidence>
<dbReference type="AlphaFoldDB" id="A0AAP0MKJ1"/>
<evidence type="ECO:0000256" key="17">
    <source>
        <dbReference type="ARBA" id="ARBA00047899"/>
    </source>
</evidence>
<dbReference type="FunFam" id="2.90.10.10:FF:000001">
    <property type="entry name" value="G-type lectin S-receptor-like serine/threonine-protein kinase"/>
    <property type="match status" value="1"/>
</dbReference>
<evidence type="ECO:0000256" key="4">
    <source>
        <dbReference type="ARBA" id="ARBA00022553"/>
    </source>
</evidence>
<keyword evidence="8" id="KW-0430">Lectin</keyword>
<dbReference type="FunFam" id="1.10.510.10:FF:000060">
    <property type="entry name" value="G-type lectin S-receptor-like serine/threonine-protein kinase"/>
    <property type="match status" value="1"/>
</dbReference>
<dbReference type="PROSITE" id="PS50011">
    <property type="entry name" value="PROTEIN_KINASE_DOM"/>
    <property type="match status" value="1"/>
</dbReference>
<gene>
    <name evidence="24" type="ORF">WN944_001842</name>
</gene>
<evidence type="ECO:0000256" key="8">
    <source>
        <dbReference type="ARBA" id="ARBA00022734"/>
    </source>
</evidence>
<accession>A0AAP0MKJ1</accession>
<dbReference type="CDD" id="cd00028">
    <property type="entry name" value="B_lectin"/>
    <property type="match status" value="1"/>
</dbReference>
<dbReference type="CDD" id="cd01098">
    <property type="entry name" value="PAN_AP_plant"/>
    <property type="match status" value="1"/>
</dbReference>
<evidence type="ECO:0000256" key="19">
    <source>
        <dbReference type="PIRNR" id="PIRNR000641"/>
    </source>
</evidence>
<evidence type="ECO:0000256" key="11">
    <source>
        <dbReference type="ARBA" id="ARBA00022840"/>
    </source>
</evidence>
<sequence>MFFLSESSFASDTITSSQSLSDGRTLVSKEGSFELGFFSPGSSKNRYVGIWYKNMPFKTVVWVANRINPINDSTGLLVVNETGNLVLTSQNKSVVWSANLSKEVQTPVVLQLLDSGNLVLRGERDGGSETYLWQSFDYPSDTLLPGMKLGWDFKTGLEWRITSWKSSDDPSPGDFVWKIERQFYPELVMWKGSRKFYRTGPWNGLIFSASSLRLNPIFKYRFVFNEDELYYTFYLTDKAVISRTVMNQTVSLRQRFIWRKANQSWELYSNLPKDQCDTYGLCGAYGICIISQSPICQCLEGFHSKSGGYVDWSQGCVRNKPLNYSRKDGFIKFSELKLPDSTSSWVSKSMNLKECREKCLENSSCMAYTNSDITRGGSGCVMWFGDLIDMRNFQDGGQDLYIRMSASELGGNNRRTDQENEDQNEDLELPLFELATIANATDNFSINKKLGEGGFGPVYKGTLPDGQEIAVKRLSKISEQGLKELKNEVILFSKLQHRNLVKLLGCCIQGEEKLLIYEFMPNRSLDSFIFDQTKRKLLDWSKRFCIICGTARGLLYLHHDSRLRIIHRDLKASNVLLDHEMNPKISDFGLARTFVGDEIEGSTKRVVGTYGYMAPEYASDGLFSVKSDVFSFGILLLEIVSGKKNRGFYHSDKNLNLIGHAWKLWNNSMPSQLIDACYQESCNLAEVIRCIHVGLLCVQHHPEDRPCMPSVILMLGSEIMLPHPKQPGFLADRKSSGPNSSSSMLESSSTNTITISTLEGR</sequence>
<evidence type="ECO:0000256" key="12">
    <source>
        <dbReference type="ARBA" id="ARBA00022989"/>
    </source>
</evidence>
<evidence type="ECO:0000256" key="7">
    <source>
        <dbReference type="ARBA" id="ARBA00022729"/>
    </source>
</evidence>
<keyword evidence="15" id="KW-0675">Receptor</keyword>
<dbReference type="PROSITE" id="PS50927">
    <property type="entry name" value="BULB_LECTIN"/>
    <property type="match status" value="1"/>
</dbReference>
<dbReference type="InterPro" id="IPR024171">
    <property type="entry name" value="SRK-like_kinase"/>
</dbReference>
<dbReference type="InterPro" id="IPR001480">
    <property type="entry name" value="Bulb-type_lectin_dom"/>
</dbReference>
<evidence type="ECO:0000259" key="21">
    <source>
        <dbReference type="PROSITE" id="PS50011"/>
    </source>
</evidence>
<dbReference type="PIRSF" id="PIRSF000641">
    <property type="entry name" value="SRK"/>
    <property type="match status" value="1"/>
</dbReference>
<evidence type="ECO:0000259" key="22">
    <source>
        <dbReference type="PROSITE" id="PS50927"/>
    </source>
</evidence>
<keyword evidence="7" id="KW-0732">Signal</keyword>
<keyword evidence="16" id="KW-0325">Glycoprotein</keyword>
<evidence type="ECO:0000256" key="10">
    <source>
        <dbReference type="ARBA" id="ARBA00022777"/>
    </source>
</evidence>
<dbReference type="FunFam" id="3.50.4.10:FF:000002">
    <property type="entry name" value="G-type lectin S-receptor-like serine/threonine-protein kinase"/>
    <property type="match status" value="1"/>
</dbReference>
<dbReference type="Pfam" id="PF07714">
    <property type="entry name" value="PK_Tyr_Ser-Thr"/>
    <property type="match status" value="1"/>
</dbReference>
<evidence type="ECO:0000256" key="3">
    <source>
        <dbReference type="ARBA" id="ARBA00022527"/>
    </source>
</evidence>
<dbReference type="GO" id="GO:0030246">
    <property type="term" value="F:carbohydrate binding"/>
    <property type="evidence" value="ECO:0007669"/>
    <property type="project" value="UniProtKB-KW"/>
</dbReference>
<comment type="catalytic activity">
    <reaction evidence="18 19">
        <text>L-seryl-[protein] + ATP = O-phospho-L-seryl-[protein] + ADP + H(+)</text>
        <dbReference type="Rhea" id="RHEA:17989"/>
        <dbReference type="Rhea" id="RHEA-COMP:9863"/>
        <dbReference type="Rhea" id="RHEA-COMP:11604"/>
        <dbReference type="ChEBI" id="CHEBI:15378"/>
        <dbReference type="ChEBI" id="CHEBI:29999"/>
        <dbReference type="ChEBI" id="CHEBI:30616"/>
        <dbReference type="ChEBI" id="CHEBI:83421"/>
        <dbReference type="ChEBI" id="CHEBI:456216"/>
        <dbReference type="EC" id="2.7.11.1"/>
    </reaction>
</comment>
<dbReference type="GO" id="GO:0004674">
    <property type="term" value="F:protein serine/threonine kinase activity"/>
    <property type="evidence" value="ECO:0007669"/>
    <property type="project" value="UniProtKB-KW"/>
</dbReference>
<comment type="caution">
    <text evidence="24">The sequence shown here is derived from an EMBL/GenBank/DDBJ whole genome shotgun (WGS) entry which is preliminary data.</text>
</comment>
<evidence type="ECO:0000256" key="14">
    <source>
        <dbReference type="ARBA" id="ARBA00023157"/>
    </source>
</evidence>
<evidence type="ECO:0000256" key="16">
    <source>
        <dbReference type="ARBA" id="ARBA00023180"/>
    </source>
</evidence>
<keyword evidence="12" id="KW-1133">Transmembrane helix</keyword>
<name>A0AAP0MKJ1_9ROSI</name>
<dbReference type="FunFam" id="3.30.200.20:FF:000330">
    <property type="entry name" value="G-type lectin S-receptor-like serine/threonine-protein kinase At4g03230"/>
    <property type="match status" value="1"/>
</dbReference>
<keyword evidence="14" id="KW-1015">Disulfide bond</keyword>
<dbReference type="GO" id="GO:0005886">
    <property type="term" value="C:plasma membrane"/>
    <property type="evidence" value="ECO:0007669"/>
    <property type="project" value="UniProtKB-SubCell"/>
</dbReference>
<dbReference type="PANTHER" id="PTHR32444">
    <property type="entry name" value="BULB-TYPE LECTIN DOMAIN-CONTAINING PROTEIN"/>
    <property type="match status" value="1"/>
</dbReference>
<evidence type="ECO:0000256" key="18">
    <source>
        <dbReference type="ARBA" id="ARBA00048679"/>
    </source>
</evidence>
<keyword evidence="4" id="KW-0597">Phosphoprotein</keyword>
<dbReference type="SUPFAM" id="SSF51110">
    <property type="entry name" value="alpha-D-mannose-specific plant lectins"/>
    <property type="match status" value="1"/>
</dbReference>
<feature type="compositionally biased region" description="Low complexity" evidence="20">
    <location>
        <begin position="736"/>
        <end position="761"/>
    </location>
</feature>
<feature type="domain" description="Protein kinase" evidence="21">
    <location>
        <begin position="444"/>
        <end position="721"/>
    </location>
</feature>
<evidence type="ECO:0000259" key="23">
    <source>
        <dbReference type="PROSITE" id="PS50948"/>
    </source>
</evidence>
<keyword evidence="6" id="KW-0812">Transmembrane</keyword>
<dbReference type="EMBL" id="JBCGBO010000004">
    <property type="protein sequence ID" value="KAK9209476.1"/>
    <property type="molecule type" value="Genomic_DNA"/>
</dbReference>
<keyword evidence="5 19" id="KW-0808">Transferase</keyword>
<dbReference type="GO" id="GO:0005524">
    <property type="term" value="F:ATP binding"/>
    <property type="evidence" value="ECO:0007669"/>
    <property type="project" value="UniProtKB-KW"/>
</dbReference>
<comment type="similarity">
    <text evidence="19">Belongs to the protein kinase superfamily. Ser/Thr protein kinase family.</text>
</comment>
<dbReference type="Pfam" id="PF00954">
    <property type="entry name" value="S_locus_glycop"/>
    <property type="match status" value="1"/>
</dbReference>
<feature type="domain" description="Bulb-type lectin" evidence="22">
    <location>
        <begin position="11"/>
        <end position="133"/>
    </location>
</feature>
<evidence type="ECO:0000256" key="13">
    <source>
        <dbReference type="ARBA" id="ARBA00023136"/>
    </source>
</evidence>
<dbReference type="SMART" id="SM00108">
    <property type="entry name" value="B_lectin"/>
    <property type="match status" value="1"/>
</dbReference>
<comment type="subcellular location">
    <subcellularLocation>
        <location evidence="1">Cell membrane</location>
        <topology evidence="1">Single-pass type I membrane protein</topology>
    </subcellularLocation>
</comment>
<dbReference type="PROSITE" id="PS50948">
    <property type="entry name" value="PAN"/>
    <property type="match status" value="1"/>
</dbReference>
<evidence type="ECO:0000256" key="1">
    <source>
        <dbReference type="ARBA" id="ARBA00004251"/>
    </source>
</evidence>